<dbReference type="GO" id="GO:0000009">
    <property type="term" value="F:alpha-1,6-mannosyltransferase activity"/>
    <property type="evidence" value="ECO:0007669"/>
    <property type="project" value="InterPro"/>
</dbReference>
<keyword evidence="10 12" id="KW-1133">Transmembrane helix</keyword>
<evidence type="ECO:0000256" key="1">
    <source>
        <dbReference type="ARBA" id="ARBA00004477"/>
    </source>
</evidence>
<feature type="transmembrane region" description="Helical" evidence="12">
    <location>
        <begin position="221"/>
        <end position="241"/>
    </location>
</feature>
<dbReference type="InParanoid" id="A0A316VJH2"/>
<comment type="function">
    <text evidence="12">Mannosyltransferase involved in glycosylphosphatidylinositol-anchor biosynthesis.</text>
</comment>
<dbReference type="GO" id="GO:0004376">
    <property type="term" value="F:GPI mannosyltransferase activity"/>
    <property type="evidence" value="ECO:0007669"/>
    <property type="project" value="InterPro"/>
</dbReference>
<dbReference type="AlphaFoldDB" id="A0A316VJH2"/>
<gene>
    <name evidence="13" type="ORF">FA14DRAFT_187335</name>
</gene>
<evidence type="ECO:0000256" key="5">
    <source>
        <dbReference type="ARBA" id="ARBA00022502"/>
    </source>
</evidence>
<dbReference type="GO" id="GO:0031501">
    <property type="term" value="C:mannosyltransferase complex"/>
    <property type="evidence" value="ECO:0007669"/>
    <property type="project" value="TreeGrafter"/>
</dbReference>
<name>A0A316VJH2_9BASI</name>
<dbReference type="EMBL" id="KZ819602">
    <property type="protein sequence ID" value="PWN37208.1"/>
    <property type="molecule type" value="Genomic_DNA"/>
</dbReference>
<keyword evidence="9 12" id="KW-0256">Endoplasmic reticulum</keyword>
<dbReference type="EC" id="2.4.1.-" evidence="12"/>
<dbReference type="Proteomes" id="UP000245771">
    <property type="component" value="Unassembled WGS sequence"/>
</dbReference>
<dbReference type="OrthoDB" id="10252502at2759"/>
<keyword evidence="14" id="KW-1185">Reference proteome</keyword>
<evidence type="ECO:0000256" key="11">
    <source>
        <dbReference type="ARBA" id="ARBA00023136"/>
    </source>
</evidence>
<dbReference type="UniPathway" id="UPA00196"/>
<dbReference type="STRING" id="1280837.A0A316VJH2"/>
<accession>A0A316VJH2</accession>
<protein>
    <recommendedName>
        <fullName evidence="4 12">GPI mannosyltransferase 2</fullName>
        <ecNumber evidence="12">2.4.1.-</ecNumber>
    </recommendedName>
</protein>
<evidence type="ECO:0000256" key="4">
    <source>
        <dbReference type="ARBA" id="ARBA00013795"/>
    </source>
</evidence>
<reference evidence="13 14" key="1">
    <citation type="journal article" date="2018" name="Mol. Biol. Evol.">
        <title>Broad Genomic Sampling Reveals a Smut Pathogenic Ancestry of the Fungal Clade Ustilaginomycotina.</title>
        <authorList>
            <person name="Kijpornyongpan T."/>
            <person name="Mondo S.J."/>
            <person name="Barry K."/>
            <person name="Sandor L."/>
            <person name="Lee J."/>
            <person name="Lipzen A."/>
            <person name="Pangilinan J."/>
            <person name="LaButti K."/>
            <person name="Hainaut M."/>
            <person name="Henrissat B."/>
            <person name="Grigoriev I.V."/>
            <person name="Spatafora J.W."/>
            <person name="Aime M.C."/>
        </authorList>
    </citation>
    <scope>NUCLEOTIDE SEQUENCE [LARGE SCALE GENOMIC DNA]</scope>
    <source>
        <strain evidence="13 14">MCA 3882</strain>
    </source>
</reference>
<keyword evidence="11 12" id="KW-0472">Membrane</keyword>
<organism evidence="13 14">
    <name type="scientific">Meira miltonrushii</name>
    <dbReference type="NCBI Taxonomy" id="1280837"/>
    <lineage>
        <taxon>Eukaryota</taxon>
        <taxon>Fungi</taxon>
        <taxon>Dikarya</taxon>
        <taxon>Basidiomycota</taxon>
        <taxon>Ustilaginomycotina</taxon>
        <taxon>Exobasidiomycetes</taxon>
        <taxon>Exobasidiales</taxon>
        <taxon>Brachybasidiaceae</taxon>
        <taxon>Meira</taxon>
    </lineage>
</organism>
<keyword evidence="7 12" id="KW-0808">Transferase</keyword>
<feature type="transmembrane region" description="Helical" evidence="12">
    <location>
        <begin position="488"/>
        <end position="511"/>
    </location>
</feature>
<evidence type="ECO:0000256" key="10">
    <source>
        <dbReference type="ARBA" id="ARBA00022989"/>
    </source>
</evidence>
<evidence type="ECO:0000313" key="14">
    <source>
        <dbReference type="Proteomes" id="UP000245771"/>
    </source>
</evidence>
<dbReference type="FunCoup" id="A0A316VJH2">
    <property type="interactions" value="60"/>
</dbReference>
<dbReference type="GeneID" id="37023373"/>
<keyword evidence="5 12" id="KW-0337">GPI-anchor biosynthesis</keyword>
<evidence type="ECO:0000256" key="2">
    <source>
        <dbReference type="ARBA" id="ARBA00004687"/>
    </source>
</evidence>
<feature type="transmembrane region" description="Helical" evidence="12">
    <location>
        <begin position="196"/>
        <end position="215"/>
    </location>
</feature>
<evidence type="ECO:0000256" key="3">
    <source>
        <dbReference type="ARBA" id="ARBA00008698"/>
    </source>
</evidence>
<dbReference type="Pfam" id="PF04188">
    <property type="entry name" value="Mannosyl_trans2"/>
    <property type="match status" value="1"/>
</dbReference>
<evidence type="ECO:0000256" key="6">
    <source>
        <dbReference type="ARBA" id="ARBA00022676"/>
    </source>
</evidence>
<feature type="transmembrane region" description="Helical" evidence="12">
    <location>
        <begin position="248"/>
        <end position="266"/>
    </location>
</feature>
<evidence type="ECO:0000256" key="9">
    <source>
        <dbReference type="ARBA" id="ARBA00022824"/>
    </source>
</evidence>
<evidence type="ECO:0000313" key="13">
    <source>
        <dbReference type="EMBL" id="PWN37208.1"/>
    </source>
</evidence>
<dbReference type="GO" id="GO:0006506">
    <property type="term" value="P:GPI anchor biosynthetic process"/>
    <property type="evidence" value="ECO:0007669"/>
    <property type="project" value="UniProtKB-UniPathway"/>
</dbReference>
<dbReference type="RefSeq" id="XP_025357510.1">
    <property type="nucleotide sequence ID" value="XM_025501592.1"/>
</dbReference>
<comment type="pathway">
    <text evidence="2 12">Glycolipid biosynthesis; glycosylphosphatidylinositol-anchor biosynthesis.</text>
</comment>
<comment type="similarity">
    <text evidence="3 12">Belongs to the PIGV family.</text>
</comment>
<keyword evidence="8 12" id="KW-0812">Transmembrane</keyword>
<evidence type="ECO:0000256" key="8">
    <source>
        <dbReference type="ARBA" id="ARBA00022692"/>
    </source>
</evidence>
<evidence type="ECO:0000256" key="12">
    <source>
        <dbReference type="RuleBase" id="RU363112"/>
    </source>
</evidence>
<feature type="transmembrane region" description="Helical" evidence="12">
    <location>
        <begin position="431"/>
        <end position="450"/>
    </location>
</feature>
<feature type="transmembrane region" description="Helical" evidence="12">
    <location>
        <begin position="165"/>
        <end position="184"/>
    </location>
</feature>
<proteinExistence type="inferred from homology"/>
<dbReference type="InterPro" id="IPR007315">
    <property type="entry name" value="PIG-V/Gpi18"/>
</dbReference>
<keyword evidence="6 12" id="KW-0328">Glycosyltransferase</keyword>
<feature type="transmembrane region" description="Helical" evidence="12">
    <location>
        <begin position="286"/>
        <end position="311"/>
    </location>
</feature>
<dbReference type="PANTHER" id="PTHR12468">
    <property type="entry name" value="GPI MANNOSYLTRANSFERASE 2"/>
    <property type="match status" value="1"/>
</dbReference>
<sequence length="515" mass="58165">MSNVERAKVSEVKVGSKSYFKDDIQTILKWTISHRILAIVTLLLSAKFVQHFDSSASLQLILDKESRTSTSFGLLRHYAFSSLRWDVLHFLGVASPRPLPLSDQLDLSAPVQQQFWSPLKGFGGGLQYENSIAFQPGIIWLLRLTGYPSYTTEEGPRSWDPIRSLWITSTLATIISITLPVQFYILTSLLTKNRRLAKISSFLSIFSFAPATLITPTPEPFFAFFALIGHLCLATSSLQYVKNKFLSLPFLTFAASISFGIANVFRANGVLLSGFVIWRLLWQDDVALSSVILRALWTLLLAPVTLMPIFLTQTWAFNRICTNSFEAARPWCNEKLVIPYNFIQSHYWNVGPFRYWTLSQLPNWILASPVLYLIARWLTSYYSADIQSVIDRTLWPFSVSEQNQGEESTRPNVKQSAAADTRRLSVNVRSAPQLLPFAHYTLALFLILIVSSHVQIALRFATQGALPVVWWSAAELVEKRSLLRHGKLSLNTLLTLSIAWQTISIVLYAGFYPPA</sequence>
<dbReference type="PANTHER" id="PTHR12468:SF2">
    <property type="entry name" value="GPI MANNOSYLTRANSFERASE 2"/>
    <property type="match status" value="1"/>
</dbReference>
<evidence type="ECO:0000256" key="7">
    <source>
        <dbReference type="ARBA" id="ARBA00022679"/>
    </source>
</evidence>
<comment type="caution">
    <text evidence="12">Lacks conserved residue(s) required for the propagation of feature annotation.</text>
</comment>
<comment type="subcellular location">
    <subcellularLocation>
        <location evidence="1 12">Endoplasmic reticulum membrane</location>
        <topology evidence="1 12">Multi-pass membrane protein</topology>
    </subcellularLocation>
</comment>
<dbReference type="GO" id="GO:0005789">
    <property type="term" value="C:endoplasmic reticulum membrane"/>
    <property type="evidence" value="ECO:0007669"/>
    <property type="project" value="UniProtKB-SubCell"/>
</dbReference>